<reference evidence="7 8" key="1">
    <citation type="submission" date="2020-08" db="EMBL/GenBank/DDBJ databases">
        <title>Genomic Encyclopedia of Type Strains, Phase IV (KMG-IV): sequencing the most valuable type-strain genomes for metagenomic binning, comparative biology and taxonomic classification.</title>
        <authorList>
            <person name="Goeker M."/>
        </authorList>
    </citation>
    <scope>NUCLEOTIDE SEQUENCE [LARGE SCALE GENOMIC DNA]</scope>
    <source>
        <strain evidence="7 8">DSM 101015</strain>
    </source>
</reference>
<keyword evidence="8" id="KW-1185">Reference proteome</keyword>
<feature type="transmembrane region" description="Helical" evidence="5">
    <location>
        <begin position="33"/>
        <end position="58"/>
    </location>
</feature>
<dbReference type="Pfam" id="PF04893">
    <property type="entry name" value="Yip1"/>
    <property type="match status" value="1"/>
</dbReference>
<evidence type="ECO:0000256" key="3">
    <source>
        <dbReference type="ARBA" id="ARBA00022989"/>
    </source>
</evidence>
<protein>
    <recommendedName>
        <fullName evidence="6">Yip1 domain-containing protein</fullName>
    </recommendedName>
</protein>
<evidence type="ECO:0000256" key="1">
    <source>
        <dbReference type="ARBA" id="ARBA00004141"/>
    </source>
</evidence>
<evidence type="ECO:0000256" key="4">
    <source>
        <dbReference type="ARBA" id="ARBA00023136"/>
    </source>
</evidence>
<evidence type="ECO:0000313" key="8">
    <source>
        <dbReference type="Proteomes" id="UP000565745"/>
    </source>
</evidence>
<evidence type="ECO:0000259" key="6">
    <source>
        <dbReference type="Pfam" id="PF04893"/>
    </source>
</evidence>
<feature type="transmembrane region" description="Helical" evidence="5">
    <location>
        <begin position="133"/>
        <end position="152"/>
    </location>
</feature>
<dbReference type="Proteomes" id="UP000565745">
    <property type="component" value="Unassembled WGS sequence"/>
</dbReference>
<gene>
    <name evidence="7" type="ORF">GGR93_001571</name>
</gene>
<evidence type="ECO:0000313" key="7">
    <source>
        <dbReference type="EMBL" id="MBB4173798.1"/>
    </source>
</evidence>
<name>A0A7W6Q3N3_9RHOB</name>
<dbReference type="AlphaFoldDB" id="A0A7W6Q3N3"/>
<dbReference type="GO" id="GO:0016020">
    <property type="term" value="C:membrane"/>
    <property type="evidence" value="ECO:0007669"/>
    <property type="project" value="UniProtKB-SubCell"/>
</dbReference>
<keyword evidence="3 5" id="KW-1133">Transmembrane helix</keyword>
<evidence type="ECO:0000256" key="5">
    <source>
        <dbReference type="SAM" id="Phobius"/>
    </source>
</evidence>
<evidence type="ECO:0000256" key="2">
    <source>
        <dbReference type="ARBA" id="ARBA00022692"/>
    </source>
</evidence>
<feature type="transmembrane region" description="Helical" evidence="5">
    <location>
        <begin position="103"/>
        <end position="127"/>
    </location>
</feature>
<keyword evidence="4 5" id="KW-0472">Membrane</keyword>
<keyword evidence="2 5" id="KW-0812">Transmembrane</keyword>
<organism evidence="7 8">
    <name type="scientific">Sulfitobacter noctilucicola</name>
    <dbReference type="NCBI Taxonomy" id="1342301"/>
    <lineage>
        <taxon>Bacteria</taxon>
        <taxon>Pseudomonadati</taxon>
        <taxon>Pseudomonadota</taxon>
        <taxon>Alphaproteobacteria</taxon>
        <taxon>Rhodobacterales</taxon>
        <taxon>Roseobacteraceae</taxon>
        <taxon>Sulfitobacter</taxon>
    </lineage>
</organism>
<dbReference type="InterPro" id="IPR006977">
    <property type="entry name" value="Yip1_dom"/>
</dbReference>
<comment type="subcellular location">
    <subcellularLocation>
        <location evidence="1">Membrane</location>
        <topology evidence="1">Multi-pass membrane protein</topology>
    </subcellularLocation>
</comment>
<proteinExistence type="predicted"/>
<dbReference type="EMBL" id="JACIFU010000002">
    <property type="protein sequence ID" value="MBB4173798.1"/>
    <property type="molecule type" value="Genomic_DNA"/>
</dbReference>
<comment type="caution">
    <text evidence="7">The sequence shown here is derived from an EMBL/GenBank/DDBJ whole genome shotgun (WGS) entry which is preliminary data.</text>
</comment>
<feature type="domain" description="Yip1" evidence="6">
    <location>
        <begin position="14"/>
        <end position="178"/>
    </location>
</feature>
<sequence>MIQETMIPLARLTLEDPRSAARQVMAMDLSRDALWTALALVAIVNTFLVTLLMTVSAPTMPMPTYMERPLALFVLIAGLMVVYVHAMYWAGLTIGGKGRLMDVLALVVWFQILRAAAQLAIVVLSLALPAAGLLLSLVVAVWGLWIFMNFLATALNLKSPWHSIAVMAVAFVGLVFGMGILAGLIGGIAQGGAS</sequence>
<dbReference type="RefSeq" id="WP_025057380.1">
    <property type="nucleotide sequence ID" value="NZ_JACIFU010000002.1"/>
</dbReference>
<feature type="transmembrane region" description="Helical" evidence="5">
    <location>
        <begin position="70"/>
        <end position="91"/>
    </location>
</feature>
<accession>A0A7W6Q3N3</accession>
<feature type="transmembrane region" description="Helical" evidence="5">
    <location>
        <begin position="164"/>
        <end position="189"/>
    </location>
</feature>